<accession>A0A3E5EKG2</accession>
<organism evidence="2 3">
    <name type="scientific">Bacteroides uniformis</name>
    <dbReference type="NCBI Taxonomy" id="820"/>
    <lineage>
        <taxon>Bacteria</taxon>
        <taxon>Pseudomonadati</taxon>
        <taxon>Bacteroidota</taxon>
        <taxon>Bacteroidia</taxon>
        <taxon>Bacteroidales</taxon>
        <taxon>Bacteroidaceae</taxon>
        <taxon>Bacteroides</taxon>
    </lineage>
</organism>
<evidence type="ECO:0000313" key="2">
    <source>
        <dbReference type="EMBL" id="RGN89114.1"/>
    </source>
</evidence>
<dbReference type="AlphaFoldDB" id="A0A3E5EKG2"/>
<protein>
    <recommendedName>
        <fullName evidence="4">Lipoprotein</fullName>
    </recommendedName>
</protein>
<proteinExistence type="predicted"/>
<dbReference type="Proteomes" id="UP000260759">
    <property type="component" value="Unassembled WGS sequence"/>
</dbReference>
<dbReference type="EMBL" id="QSVA01000028">
    <property type="protein sequence ID" value="RGN89114.1"/>
    <property type="molecule type" value="Genomic_DNA"/>
</dbReference>
<evidence type="ECO:0000313" key="3">
    <source>
        <dbReference type="Proteomes" id="UP000260759"/>
    </source>
</evidence>
<dbReference type="PROSITE" id="PS51257">
    <property type="entry name" value="PROKAR_LIPOPROTEIN"/>
    <property type="match status" value="1"/>
</dbReference>
<comment type="caution">
    <text evidence="2">The sequence shown here is derived from an EMBL/GenBank/DDBJ whole genome shotgun (WGS) entry which is preliminary data.</text>
</comment>
<gene>
    <name evidence="2" type="ORF">DXB37_20055</name>
</gene>
<reference evidence="2 3" key="1">
    <citation type="submission" date="2018-08" db="EMBL/GenBank/DDBJ databases">
        <title>A genome reference for cultivated species of the human gut microbiota.</title>
        <authorList>
            <person name="Zou Y."/>
            <person name="Xue W."/>
            <person name="Luo G."/>
        </authorList>
    </citation>
    <scope>NUCLEOTIDE SEQUENCE [LARGE SCALE GENOMIC DNA]</scope>
    <source>
        <strain evidence="2 3">OM03-4</strain>
    </source>
</reference>
<feature type="signal peptide" evidence="1">
    <location>
        <begin position="1"/>
        <end position="26"/>
    </location>
</feature>
<dbReference type="RefSeq" id="WP_117601591.1">
    <property type="nucleotide sequence ID" value="NZ_QSVA01000028.1"/>
</dbReference>
<evidence type="ECO:0000256" key="1">
    <source>
        <dbReference type="SAM" id="SignalP"/>
    </source>
</evidence>
<sequence length="97" mass="9976">MKTKVLLAAVAVAFSFAVTSCGNKKAADSNVTEVDSCCAAKTEQVCDSAKACCEGADSAACDSAKCEKACDSAKCEKACDKAACDKKEDCKKACDKK</sequence>
<name>A0A3E5EKG2_BACUN</name>
<evidence type="ECO:0008006" key="4">
    <source>
        <dbReference type="Google" id="ProtNLM"/>
    </source>
</evidence>
<feature type="chain" id="PRO_5017534399" description="Lipoprotein" evidence="1">
    <location>
        <begin position="27"/>
        <end position="97"/>
    </location>
</feature>
<keyword evidence="1" id="KW-0732">Signal</keyword>